<evidence type="ECO:0000256" key="9">
    <source>
        <dbReference type="ARBA" id="ARBA00023284"/>
    </source>
</evidence>
<keyword evidence="8" id="KW-0413">Isomerase</keyword>
<dbReference type="CDD" id="cd02961">
    <property type="entry name" value="PDI_a_family"/>
    <property type="match status" value="1"/>
</dbReference>
<dbReference type="Pfam" id="PF13848">
    <property type="entry name" value="Thioredoxin_6"/>
    <property type="match status" value="1"/>
</dbReference>
<evidence type="ECO:0000256" key="1">
    <source>
        <dbReference type="ARBA" id="ARBA00001182"/>
    </source>
</evidence>
<dbReference type="PROSITE" id="PS51352">
    <property type="entry name" value="THIOREDOXIN_2"/>
    <property type="match status" value="2"/>
</dbReference>
<dbReference type="CDD" id="cd02981">
    <property type="entry name" value="PDI_b_family"/>
    <property type="match status" value="2"/>
</dbReference>
<dbReference type="SUPFAM" id="SSF52833">
    <property type="entry name" value="Thioredoxin-like"/>
    <property type="match status" value="5"/>
</dbReference>
<evidence type="ECO:0000259" key="10">
    <source>
        <dbReference type="PROSITE" id="PS51352"/>
    </source>
</evidence>
<evidence type="ECO:0000256" key="4">
    <source>
        <dbReference type="ARBA" id="ARBA00012723"/>
    </source>
</evidence>
<dbReference type="PANTHER" id="PTHR18929">
    <property type="entry name" value="PROTEIN DISULFIDE ISOMERASE"/>
    <property type="match status" value="1"/>
</dbReference>
<evidence type="ECO:0000256" key="8">
    <source>
        <dbReference type="ARBA" id="ARBA00023235"/>
    </source>
</evidence>
<evidence type="ECO:0000256" key="6">
    <source>
        <dbReference type="ARBA" id="ARBA00022737"/>
    </source>
</evidence>
<dbReference type="Gene3D" id="3.40.30.10">
    <property type="entry name" value="Glutaredoxin"/>
    <property type="match status" value="5"/>
</dbReference>
<keyword evidence="9" id="KW-0676">Redox-active center</keyword>
<evidence type="ECO:0000313" key="12">
    <source>
        <dbReference type="Proteomes" id="UP001497512"/>
    </source>
</evidence>
<dbReference type="InterPro" id="IPR017937">
    <property type="entry name" value="Thioredoxin_CS"/>
</dbReference>
<dbReference type="EC" id="5.3.4.1" evidence="4"/>
<feature type="domain" description="Thioredoxin" evidence="10">
    <location>
        <begin position="72"/>
        <end position="201"/>
    </location>
</feature>
<comment type="catalytic activity">
    <reaction evidence="1">
        <text>Catalyzes the rearrangement of -S-S- bonds in proteins.</text>
        <dbReference type="EC" id="5.3.4.1"/>
    </reaction>
</comment>
<dbReference type="EMBL" id="OZ019893">
    <property type="protein sequence ID" value="CAK9189549.1"/>
    <property type="molecule type" value="Genomic_DNA"/>
</dbReference>
<dbReference type="CDD" id="cd02982">
    <property type="entry name" value="PDI_b'_family"/>
    <property type="match status" value="1"/>
</dbReference>
<dbReference type="Proteomes" id="UP001497512">
    <property type="component" value="Chromosome 1"/>
</dbReference>
<dbReference type="InterPro" id="IPR013766">
    <property type="entry name" value="Thioredoxin_domain"/>
</dbReference>
<name>A0ABP0T7R6_9BRYO</name>
<dbReference type="CDD" id="cd02995">
    <property type="entry name" value="PDI_a_PDI_a'_C"/>
    <property type="match status" value="1"/>
</dbReference>
<keyword evidence="6" id="KW-0677">Repeat</keyword>
<evidence type="ECO:0000313" key="11">
    <source>
        <dbReference type="EMBL" id="CAK9189549.1"/>
    </source>
</evidence>
<keyword evidence="5" id="KW-0732">Signal</keyword>
<reference evidence="11 12" key="1">
    <citation type="submission" date="2024-02" db="EMBL/GenBank/DDBJ databases">
        <authorList>
            <consortium name="ELIXIR-Norway"/>
            <consortium name="Elixir Norway"/>
        </authorList>
    </citation>
    <scope>NUCLEOTIDE SEQUENCE [LARGE SCALE GENOMIC DNA]</scope>
</reference>
<sequence length="575" mass="63767">MVAWVKKKTGPAISAVKSSADAEELLKQETPLAVAFLDDFEGKDAEELTAVARQEDGILFYMTGDVDIAKVFGLNKKAPALVLLKKQNEKLSTFGMNNLLVLGADNFTEFLKTNSYVLVEFYAPWCGHCQSLAPEWASAASILKGDVPLAKVDATVHAELAKEFGVQSYPTILFFIDGVPKRYTGERMSDGIVAWVKKKTGPAISVVKSSADAEELLKEETTLAVAFLDDFEGKDAEELTAVARQEDGILFYMTGDVDIAKVFGLNKKAPALVLLKKQNEKLSTFDGAFERKEISGFLSANKLPLVVTFSHETASAIFEDEVSRQLLLFALPEEFEKIRDNFEEAAKSFKRKIIFVLVDLANKQLANPVLDFFALTTDETKMIGFSVDENGRKFMYSGDFSLDSIKVFGEKFLTGDLPRYLKSEPIPHKNDGDVKIVVSNSFDDIVLDETKDVLLQVYAPWCGHCKKLEPEYNRLGEVLRNIPSIVIAKMDGTKNEHALVQVKGFPTILFFPAGNKSKEPPLSVDTDRTVEAFVEYIKKNAAIPFTVPEIPEVKQDVSVDLGMEVEADQNFKDEL</sequence>
<evidence type="ECO:0000256" key="2">
    <source>
        <dbReference type="ARBA" id="ARBA00004319"/>
    </source>
</evidence>
<dbReference type="PANTHER" id="PTHR18929:SF246">
    <property type="entry name" value="PROTEIN DISULFIDE ISOMERASE-LIKE 1-4"/>
    <property type="match status" value="1"/>
</dbReference>
<dbReference type="InterPro" id="IPR005792">
    <property type="entry name" value="Prot_disulphide_isomerase"/>
</dbReference>
<feature type="domain" description="Thioredoxin" evidence="10">
    <location>
        <begin position="412"/>
        <end position="542"/>
    </location>
</feature>
<keyword evidence="12" id="KW-1185">Reference proteome</keyword>
<organism evidence="11 12">
    <name type="scientific">Sphagnum troendelagicum</name>
    <dbReference type="NCBI Taxonomy" id="128251"/>
    <lineage>
        <taxon>Eukaryota</taxon>
        <taxon>Viridiplantae</taxon>
        <taxon>Streptophyta</taxon>
        <taxon>Embryophyta</taxon>
        <taxon>Bryophyta</taxon>
        <taxon>Sphagnophytina</taxon>
        <taxon>Sphagnopsida</taxon>
        <taxon>Sphagnales</taxon>
        <taxon>Sphagnaceae</taxon>
        <taxon>Sphagnum</taxon>
    </lineage>
</organism>
<comment type="similarity">
    <text evidence="3">Belongs to the protein disulfide isomerase family.</text>
</comment>
<evidence type="ECO:0000256" key="5">
    <source>
        <dbReference type="ARBA" id="ARBA00022729"/>
    </source>
</evidence>
<comment type="subcellular location">
    <subcellularLocation>
        <location evidence="2">Endoplasmic reticulum lumen</location>
    </subcellularLocation>
</comment>
<keyword evidence="7" id="KW-0256">Endoplasmic reticulum</keyword>
<accession>A0ABP0T7R6</accession>
<gene>
    <name evidence="11" type="ORF">CSSPTR1EN2_LOCUS200</name>
</gene>
<dbReference type="PROSITE" id="PS00194">
    <property type="entry name" value="THIOREDOXIN_1"/>
    <property type="match status" value="2"/>
</dbReference>
<dbReference type="NCBIfam" id="TIGR01130">
    <property type="entry name" value="ER_PDI_fam"/>
    <property type="match status" value="1"/>
</dbReference>
<dbReference type="PRINTS" id="PR00421">
    <property type="entry name" value="THIOREDOXIN"/>
</dbReference>
<protein>
    <recommendedName>
        <fullName evidence="4">protein disulfide-isomerase</fullName>
        <ecNumber evidence="4">5.3.4.1</ecNumber>
    </recommendedName>
</protein>
<proteinExistence type="inferred from homology"/>
<dbReference type="Pfam" id="PF00085">
    <property type="entry name" value="Thioredoxin"/>
    <property type="match status" value="2"/>
</dbReference>
<evidence type="ECO:0000256" key="7">
    <source>
        <dbReference type="ARBA" id="ARBA00022824"/>
    </source>
</evidence>
<evidence type="ECO:0000256" key="3">
    <source>
        <dbReference type="ARBA" id="ARBA00006347"/>
    </source>
</evidence>
<dbReference type="InterPro" id="IPR036249">
    <property type="entry name" value="Thioredoxin-like_sf"/>
</dbReference>